<sequence>MPDDREPSSTDDPTPAATGDHVAPHAGDDVAPRARDDVAPHARDGDTSRRTPLMVLTWAWVGIPFAYGVYELFQRLTQLFGG</sequence>
<evidence type="ECO:0000256" key="2">
    <source>
        <dbReference type="SAM" id="Phobius"/>
    </source>
</evidence>
<feature type="compositionally biased region" description="Basic and acidic residues" evidence="1">
    <location>
        <begin position="22"/>
        <end position="48"/>
    </location>
</feature>
<evidence type="ECO:0000313" key="4">
    <source>
        <dbReference type="Proteomes" id="UP001500888"/>
    </source>
</evidence>
<keyword evidence="4" id="KW-1185">Reference proteome</keyword>
<keyword evidence="2" id="KW-0472">Membrane</keyword>
<gene>
    <name evidence="3" type="ORF">GCM10022226_08140</name>
</gene>
<name>A0ABP7HIQ5_9ACTN</name>
<feature type="region of interest" description="Disordered" evidence="1">
    <location>
        <begin position="1"/>
        <end position="48"/>
    </location>
</feature>
<evidence type="ECO:0000256" key="1">
    <source>
        <dbReference type="SAM" id="MobiDB-lite"/>
    </source>
</evidence>
<dbReference type="EMBL" id="BAAAZR010000001">
    <property type="protein sequence ID" value="GAA3791529.1"/>
    <property type="molecule type" value="Genomic_DNA"/>
</dbReference>
<keyword evidence="2" id="KW-0812">Transmembrane</keyword>
<proteinExistence type="predicted"/>
<feature type="transmembrane region" description="Helical" evidence="2">
    <location>
        <begin position="53"/>
        <end position="70"/>
    </location>
</feature>
<dbReference type="Proteomes" id="UP001500888">
    <property type="component" value="Unassembled WGS sequence"/>
</dbReference>
<keyword evidence="2" id="KW-1133">Transmembrane helix</keyword>
<organism evidence="3 4">
    <name type="scientific">Sphaerisporangium flaviroseum</name>
    <dbReference type="NCBI Taxonomy" id="509199"/>
    <lineage>
        <taxon>Bacteria</taxon>
        <taxon>Bacillati</taxon>
        <taxon>Actinomycetota</taxon>
        <taxon>Actinomycetes</taxon>
        <taxon>Streptosporangiales</taxon>
        <taxon>Streptosporangiaceae</taxon>
        <taxon>Sphaerisporangium</taxon>
    </lineage>
</organism>
<reference evidence="4" key="1">
    <citation type="journal article" date="2019" name="Int. J. Syst. Evol. Microbiol.">
        <title>The Global Catalogue of Microorganisms (GCM) 10K type strain sequencing project: providing services to taxonomists for standard genome sequencing and annotation.</title>
        <authorList>
            <consortium name="The Broad Institute Genomics Platform"/>
            <consortium name="The Broad Institute Genome Sequencing Center for Infectious Disease"/>
            <person name="Wu L."/>
            <person name="Ma J."/>
        </authorList>
    </citation>
    <scope>NUCLEOTIDE SEQUENCE [LARGE SCALE GENOMIC DNA]</scope>
    <source>
        <strain evidence="4">JCM 16908</strain>
    </source>
</reference>
<accession>A0ABP7HIQ5</accession>
<comment type="caution">
    <text evidence="3">The sequence shown here is derived from an EMBL/GenBank/DDBJ whole genome shotgun (WGS) entry which is preliminary data.</text>
</comment>
<protein>
    <submittedName>
        <fullName evidence="3">Uncharacterized protein</fullName>
    </submittedName>
</protein>
<evidence type="ECO:0000313" key="3">
    <source>
        <dbReference type="EMBL" id="GAA3791529.1"/>
    </source>
</evidence>
<dbReference type="RefSeq" id="WP_344934312.1">
    <property type="nucleotide sequence ID" value="NZ_BAAAZR010000001.1"/>
</dbReference>